<evidence type="ECO:0000256" key="2">
    <source>
        <dbReference type="ARBA" id="ARBA00023002"/>
    </source>
</evidence>
<comment type="caution">
    <text evidence="5">The sequence shown here is derived from an EMBL/GenBank/DDBJ whole genome shotgun (WGS) entry which is preliminary data.</text>
</comment>
<comment type="similarity">
    <text evidence="1">Belongs to the Gfo/Idh/MocA family.</text>
</comment>
<evidence type="ECO:0000259" key="4">
    <source>
        <dbReference type="Pfam" id="PF22725"/>
    </source>
</evidence>
<evidence type="ECO:0000259" key="3">
    <source>
        <dbReference type="Pfam" id="PF01408"/>
    </source>
</evidence>
<evidence type="ECO:0000313" key="5">
    <source>
        <dbReference type="EMBL" id="HJC25241.1"/>
    </source>
</evidence>
<dbReference type="Proteomes" id="UP000823891">
    <property type="component" value="Unassembled WGS sequence"/>
</dbReference>
<evidence type="ECO:0000313" key="6">
    <source>
        <dbReference type="Proteomes" id="UP000823891"/>
    </source>
</evidence>
<dbReference type="SUPFAM" id="SSF51735">
    <property type="entry name" value="NAD(P)-binding Rossmann-fold domains"/>
    <property type="match status" value="1"/>
</dbReference>
<dbReference type="InterPro" id="IPR036291">
    <property type="entry name" value="NAD(P)-bd_dom_sf"/>
</dbReference>
<dbReference type="Pfam" id="PF01408">
    <property type="entry name" value="GFO_IDH_MocA"/>
    <property type="match status" value="1"/>
</dbReference>
<sequence length="323" mass="36042">MKMAILGTGGIASVMADTISRMDSVECWAVGSRSLEKAQAFAEKYGFQRAYGSYEELAEDGETELVYIATPHSEHFENAMLCIRNRKPVLCEKAFTANAGQARELLAYAEQEGVFITEAMWVRYMPMLETIRRELADGVIGEPTMLTANLGYLIDQVPRLQRPELAGGALLDVGVYPLNFARMLFGGQVARISSACTLTDTGVDEQDSITLFYEDGRVAQLAASMKGLSDRRGTVYGTKGFLVIENINNFESMTVYDTGRRVVKHLERPGQISGYEYEVEACIRAISEGKLECEEMPHEETIQVMELMDGLRREWGVTFPFEK</sequence>
<dbReference type="GO" id="GO:0000166">
    <property type="term" value="F:nucleotide binding"/>
    <property type="evidence" value="ECO:0007669"/>
    <property type="project" value="InterPro"/>
</dbReference>
<dbReference type="PANTHER" id="PTHR22604:SF105">
    <property type="entry name" value="TRANS-1,2-DIHYDROBENZENE-1,2-DIOL DEHYDROGENASE"/>
    <property type="match status" value="1"/>
</dbReference>
<gene>
    <name evidence="5" type="ORF">H9761_16325</name>
</gene>
<keyword evidence="2" id="KW-0560">Oxidoreductase</keyword>
<proteinExistence type="inferred from homology"/>
<dbReference type="PANTHER" id="PTHR22604">
    <property type="entry name" value="OXIDOREDUCTASES"/>
    <property type="match status" value="1"/>
</dbReference>
<organism evidence="5 6">
    <name type="scientific">Candidatus Eisenbergiella merdavium</name>
    <dbReference type="NCBI Taxonomy" id="2838551"/>
    <lineage>
        <taxon>Bacteria</taxon>
        <taxon>Bacillati</taxon>
        <taxon>Bacillota</taxon>
        <taxon>Clostridia</taxon>
        <taxon>Lachnospirales</taxon>
        <taxon>Lachnospiraceae</taxon>
        <taxon>Eisenbergiella</taxon>
    </lineage>
</organism>
<dbReference type="Pfam" id="PF22725">
    <property type="entry name" value="GFO_IDH_MocA_C3"/>
    <property type="match status" value="1"/>
</dbReference>
<dbReference type="InterPro" id="IPR055170">
    <property type="entry name" value="GFO_IDH_MocA-like_dom"/>
</dbReference>
<protein>
    <submittedName>
        <fullName evidence="5">Gfo/Idh/MocA family oxidoreductase</fullName>
    </submittedName>
</protein>
<name>A0A9D2NGU2_9FIRM</name>
<dbReference type="AlphaFoldDB" id="A0A9D2NGU2"/>
<reference evidence="5" key="2">
    <citation type="submission" date="2021-04" db="EMBL/GenBank/DDBJ databases">
        <authorList>
            <person name="Gilroy R."/>
        </authorList>
    </citation>
    <scope>NUCLEOTIDE SEQUENCE</scope>
    <source>
        <strain evidence="5">USAMLcec2-132</strain>
    </source>
</reference>
<dbReference type="Gene3D" id="3.30.360.10">
    <property type="entry name" value="Dihydrodipicolinate Reductase, domain 2"/>
    <property type="match status" value="1"/>
</dbReference>
<dbReference type="InterPro" id="IPR000683">
    <property type="entry name" value="Gfo/Idh/MocA-like_OxRdtase_N"/>
</dbReference>
<evidence type="ECO:0000256" key="1">
    <source>
        <dbReference type="ARBA" id="ARBA00010928"/>
    </source>
</evidence>
<feature type="domain" description="GFO/IDH/MocA-like oxidoreductase" evidence="4">
    <location>
        <begin position="130"/>
        <end position="242"/>
    </location>
</feature>
<dbReference type="SUPFAM" id="SSF55347">
    <property type="entry name" value="Glyceraldehyde-3-phosphate dehydrogenase-like, C-terminal domain"/>
    <property type="match status" value="1"/>
</dbReference>
<reference evidence="5" key="1">
    <citation type="journal article" date="2021" name="PeerJ">
        <title>Extensive microbial diversity within the chicken gut microbiome revealed by metagenomics and culture.</title>
        <authorList>
            <person name="Gilroy R."/>
            <person name="Ravi A."/>
            <person name="Getino M."/>
            <person name="Pursley I."/>
            <person name="Horton D.L."/>
            <person name="Alikhan N.F."/>
            <person name="Baker D."/>
            <person name="Gharbi K."/>
            <person name="Hall N."/>
            <person name="Watson M."/>
            <person name="Adriaenssens E.M."/>
            <person name="Foster-Nyarko E."/>
            <person name="Jarju S."/>
            <person name="Secka A."/>
            <person name="Antonio M."/>
            <person name="Oren A."/>
            <person name="Chaudhuri R.R."/>
            <person name="La Ragione R."/>
            <person name="Hildebrand F."/>
            <person name="Pallen M.J."/>
        </authorList>
    </citation>
    <scope>NUCLEOTIDE SEQUENCE</scope>
    <source>
        <strain evidence="5">USAMLcec2-132</strain>
    </source>
</reference>
<dbReference type="GO" id="GO:0016491">
    <property type="term" value="F:oxidoreductase activity"/>
    <property type="evidence" value="ECO:0007669"/>
    <property type="project" value="UniProtKB-KW"/>
</dbReference>
<feature type="domain" description="Gfo/Idh/MocA-like oxidoreductase N-terminal" evidence="3">
    <location>
        <begin position="2"/>
        <end position="117"/>
    </location>
</feature>
<accession>A0A9D2NGU2</accession>
<dbReference type="Gene3D" id="3.40.50.720">
    <property type="entry name" value="NAD(P)-binding Rossmann-like Domain"/>
    <property type="match status" value="1"/>
</dbReference>
<dbReference type="InterPro" id="IPR050984">
    <property type="entry name" value="Gfo/Idh/MocA_domain"/>
</dbReference>
<dbReference type="EMBL" id="DWWS01000058">
    <property type="protein sequence ID" value="HJC25241.1"/>
    <property type="molecule type" value="Genomic_DNA"/>
</dbReference>